<keyword evidence="3" id="KW-0804">Transcription</keyword>
<dbReference type="GO" id="GO:0043565">
    <property type="term" value="F:sequence-specific DNA binding"/>
    <property type="evidence" value="ECO:0007669"/>
    <property type="project" value="InterPro"/>
</dbReference>
<dbReference type="GO" id="GO:0003700">
    <property type="term" value="F:DNA-binding transcription factor activity"/>
    <property type="evidence" value="ECO:0007669"/>
    <property type="project" value="InterPro"/>
</dbReference>
<dbReference type="AlphaFoldDB" id="G7ZC96"/>
<dbReference type="RefSeq" id="WP_014188657.1">
    <property type="nucleotide sequence ID" value="NC_016585.1"/>
</dbReference>
<geneLocation type="plasmid" evidence="5 6">
    <name>AZO_p1</name>
</geneLocation>
<dbReference type="SUPFAM" id="SSF46689">
    <property type="entry name" value="Homeodomain-like"/>
    <property type="match status" value="1"/>
</dbReference>
<keyword evidence="5" id="KW-0614">Plasmid</keyword>
<keyword evidence="1" id="KW-0805">Transcription regulation</keyword>
<accession>G7ZC96</accession>
<protein>
    <submittedName>
        <fullName evidence="5">Transcriptional regulator, AraC family</fullName>
    </submittedName>
</protein>
<dbReference type="HOGENOM" id="CLU_047930_0_0_5"/>
<organism evidence="5 6">
    <name type="scientific">Azospirillum lipoferum (strain 4B)</name>
    <dbReference type="NCBI Taxonomy" id="862719"/>
    <lineage>
        <taxon>Bacteria</taxon>
        <taxon>Pseudomonadati</taxon>
        <taxon>Pseudomonadota</taxon>
        <taxon>Alphaproteobacteria</taxon>
        <taxon>Rhodospirillales</taxon>
        <taxon>Azospirillaceae</taxon>
        <taxon>Azospirillum</taxon>
    </lineage>
</organism>
<proteinExistence type="predicted"/>
<evidence type="ECO:0000256" key="1">
    <source>
        <dbReference type="ARBA" id="ARBA00023015"/>
    </source>
</evidence>
<evidence type="ECO:0000256" key="2">
    <source>
        <dbReference type="ARBA" id="ARBA00023125"/>
    </source>
</evidence>
<dbReference type="PROSITE" id="PS01124">
    <property type="entry name" value="HTH_ARAC_FAMILY_2"/>
    <property type="match status" value="1"/>
</dbReference>
<name>G7ZC96_AZOL4</name>
<dbReference type="Pfam" id="PF14525">
    <property type="entry name" value="AraC_binding_2"/>
    <property type="match status" value="1"/>
</dbReference>
<gene>
    <name evidence="5" type="ordered locus">AZOLI_p11037</name>
</gene>
<evidence type="ECO:0000313" key="6">
    <source>
        <dbReference type="Proteomes" id="UP000005667"/>
    </source>
</evidence>
<dbReference type="Proteomes" id="UP000005667">
    <property type="component" value="Plasmid AZO_p1"/>
</dbReference>
<dbReference type="OrthoDB" id="9802263at2"/>
<feature type="domain" description="HTH araC/xylS-type" evidence="4">
    <location>
        <begin position="232"/>
        <end position="333"/>
    </location>
</feature>
<evidence type="ECO:0000259" key="4">
    <source>
        <dbReference type="PROSITE" id="PS01124"/>
    </source>
</evidence>
<dbReference type="Pfam" id="PF12833">
    <property type="entry name" value="HTH_18"/>
    <property type="match status" value="1"/>
</dbReference>
<dbReference type="InterPro" id="IPR018060">
    <property type="entry name" value="HTH_AraC"/>
</dbReference>
<dbReference type="InterPro" id="IPR009057">
    <property type="entry name" value="Homeodomain-like_sf"/>
</dbReference>
<evidence type="ECO:0000313" key="5">
    <source>
        <dbReference type="EMBL" id="CBS89208.1"/>
    </source>
</evidence>
<dbReference type="Gene3D" id="1.10.10.60">
    <property type="entry name" value="Homeodomain-like"/>
    <property type="match status" value="1"/>
</dbReference>
<dbReference type="InterPro" id="IPR050204">
    <property type="entry name" value="AraC_XylS_family_regulators"/>
</dbReference>
<evidence type="ECO:0000256" key="3">
    <source>
        <dbReference type="ARBA" id="ARBA00023163"/>
    </source>
</evidence>
<sequence length="336" mass="36638">MDMIAADMPAAPSSFNAPSFNASALRLCRIFETSDLDDARERISKVMQPHSLMACGRPQGHQTSHMDFMAMKGMGIGTIKFGQASIAVPPLDDYYLAILCLSGGAEIRIERDTFTVDRFNGVLCSPGSPIAGQFSPDCEQLVLKIARTRLAAFNGPRPVRLAARLDLRSPRLTPLLVALRGVIGDPATVRLIHNDPVVAAEYEQLFLRLLLAGQDCAETDDRPQGPRPVSVHRAIAYLRENSTAAITLADIAQAAGVPERTLHDAFKRFEGVSPLRYLRNLRLDDVHAQLRSGGGEDASVTVIALNAGFTHLSRFAQDYAERFGERPSDTLRRGCA</sequence>
<keyword evidence="2" id="KW-0238">DNA-binding</keyword>
<dbReference type="SMART" id="SM00342">
    <property type="entry name" value="HTH_ARAC"/>
    <property type="match status" value="1"/>
</dbReference>
<reference evidence="6" key="1">
    <citation type="journal article" date="2011" name="PLoS Genet.">
        <title>Azospirillum genomes reveal transition of bacteria from aquatic to terrestrial environments.</title>
        <authorList>
            <person name="Wisniewski-Dye F."/>
            <person name="Borziak K."/>
            <person name="Khalsa-Moyers G."/>
            <person name="Alexandre G."/>
            <person name="Sukharnikov L.O."/>
            <person name="Wuichet K."/>
            <person name="Hurst G.B."/>
            <person name="McDonald W.H."/>
            <person name="Robertson J.S."/>
            <person name="Barbe V."/>
            <person name="Calteau A."/>
            <person name="Rouy Z."/>
            <person name="Mangenot S."/>
            <person name="Prigent-Combaret C."/>
            <person name="Normand P."/>
            <person name="Boyer M."/>
            <person name="Siguier P."/>
            <person name="Dessaux Y."/>
            <person name="Elmerich C."/>
            <person name="Condemine G."/>
            <person name="Krishnen G."/>
            <person name="Kennedy I."/>
            <person name="Paterson A.H."/>
            <person name="Gonzalez V."/>
            <person name="Mavingui P."/>
            <person name="Zhulin I.B."/>
        </authorList>
    </citation>
    <scope>NUCLEOTIDE SEQUENCE [LARGE SCALE GENOMIC DNA]</scope>
    <source>
        <strain evidence="6">4B</strain>
    </source>
</reference>
<keyword evidence="6" id="KW-1185">Reference proteome</keyword>
<dbReference type="PANTHER" id="PTHR46796">
    <property type="entry name" value="HTH-TYPE TRANSCRIPTIONAL ACTIVATOR RHAS-RELATED"/>
    <property type="match status" value="1"/>
</dbReference>
<dbReference type="KEGG" id="ali:AZOLI_p11037"/>
<dbReference type="EMBL" id="FQ311869">
    <property type="protein sequence ID" value="CBS89208.1"/>
    <property type="molecule type" value="Genomic_DNA"/>
</dbReference>
<dbReference type="InterPro" id="IPR035418">
    <property type="entry name" value="AraC-bd_2"/>
</dbReference>